<sequence length="177" mass="20641">MEGLRRSRFPDVRRDAWYADYVAYLEKLGVVVGYPDGLFHAEATITREQFVAMSVRLDEWMELETYDSRRGSFPDMPVSHWAADYIQEATRNGWIVGYTDGLFHGGDCITRAEVATIVNRMLGRTADERFIRHHEDELTTFRDLQNPHYWAYYDLMEAANGHTIVTGAEDETWHEVR</sequence>
<dbReference type="EMBL" id="CYZT01000009">
    <property type="protein sequence ID" value="CUN68724.1"/>
    <property type="molecule type" value="Genomic_DNA"/>
</dbReference>
<feature type="domain" description="SLH" evidence="2">
    <location>
        <begin position="5"/>
        <end position="68"/>
    </location>
</feature>
<dbReference type="Pfam" id="PF00395">
    <property type="entry name" value="SLH"/>
    <property type="match status" value="2"/>
</dbReference>
<dbReference type="InterPro" id="IPR051465">
    <property type="entry name" value="Cell_Envelope_Struct_Comp"/>
</dbReference>
<reference evidence="3 4" key="1">
    <citation type="submission" date="2015-09" db="EMBL/GenBank/DDBJ databases">
        <authorList>
            <consortium name="Pathogen Informatics"/>
        </authorList>
    </citation>
    <scope>NUCLEOTIDE SEQUENCE [LARGE SCALE GENOMIC DNA]</scope>
    <source>
        <strain evidence="3 4">2789STDY5608854</strain>
    </source>
</reference>
<evidence type="ECO:0000313" key="4">
    <source>
        <dbReference type="Proteomes" id="UP000095746"/>
    </source>
</evidence>
<proteinExistence type="predicted"/>
<accession>A0A173YXK6</accession>
<dbReference type="InterPro" id="IPR001119">
    <property type="entry name" value="SLH_dom"/>
</dbReference>
<dbReference type="PROSITE" id="PS51272">
    <property type="entry name" value="SLH"/>
    <property type="match status" value="2"/>
</dbReference>
<dbReference type="Proteomes" id="UP000095746">
    <property type="component" value="Unassembled WGS sequence"/>
</dbReference>
<gene>
    <name evidence="3" type="ORF">ERS852411_00322</name>
</gene>
<keyword evidence="1" id="KW-0677">Repeat</keyword>
<dbReference type="PANTHER" id="PTHR43308">
    <property type="entry name" value="OUTER MEMBRANE PROTEIN ALPHA-RELATED"/>
    <property type="match status" value="1"/>
</dbReference>
<evidence type="ECO:0000256" key="1">
    <source>
        <dbReference type="ARBA" id="ARBA00022737"/>
    </source>
</evidence>
<evidence type="ECO:0000259" key="2">
    <source>
        <dbReference type="PROSITE" id="PS51272"/>
    </source>
</evidence>
<name>A0A173YXK6_FLAPL</name>
<dbReference type="AlphaFoldDB" id="A0A173YXK6"/>
<evidence type="ECO:0000313" key="3">
    <source>
        <dbReference type="EMBL" id="CUN68724.1"/>
    </source>
</evidence>
<protein>
    <submittedName>
        <fullName evidence="3">S-layer protein</fullName>
    </submittedName>
</protein>
<feature type="domain" description="SLH" evidence="2">
    <location>
        <begin position="69"/>
        <end position="132"/>
    </location>
</feature>
<organism evidence="3 4">
    <name type="scientific">Flavonifractor plautii</name>
    <name type="common">Fusobacterium plautii</name>
    <dbReference type="NCBI Taxonomy" id="292800"/>
    <lineage>
        <taxon>Bacteria</taxon>
        <taxon>Bacillati</taxon>
        <taxon>Bacillota</taxon>
        <taxon>Clostridia</taxon>
        <taxon>Eubacteriales</taxon>
        <taxon>Oscillospiraceae</taxon>
        <taxon>Flavonifractor</taxon>
    </lineage>
</organism>